<dbReference type="GO" id="GO:0005789">
    <property type="term" value="C:endoplasmic reticulum membrane"/>
    <property type="evidence" value="ECO:0007669"/>
    <property type="project" value="TreeGrafter"/>
</dbReference>
<evidence type="ECO:0000256" key="2">
    <source>
        <dbReference type="ARBA" id="ARBA00001936"/>
    </source>
</evidence>
<reference evidence="15 16" key="1">
    <citation type="journal article" date="2023" name="Commun. Biol.">
        <title>Reorganization of the ancestral sex-determining regions during the evolution of trioecy in Pleodorina starrii.</title>
        <authorList>
            <person name="Takahashi K."/>
            <person name="Suzuki S."/>
            <person name="Kawai-Toyooka H."/>
            <person name="Yamamoto K."/>
            <person name="Hamaji T."/>
            <person name="Ootsuki R."/>
            <person name="Yamaguchi H."/>
            <person name="Kawachi M."/>
            <person name="Higashiyama T."/>
            <person name="Nozaki H."/>
        </authorList>
    </citation>
    <scope>NUCLEOTIDE SEQUENCE [LARGE SCALE GENOMIC DNA]</scope>
    <source>
        <strain evidence="15 16">NIES-4479</strain>
    </source>
</reference>
<dbReference type="Proteomes" id="UP001165080">
    <property type="component" value="Unassembled WGS sequence"/>
</dbReference>
<protein>
    <recommendedName>
        <fullName evidence="13">Dolichol-phosphate mannosyltransferase subunit 1</fullName>
        <ecNumber evidence="13">2.4.1.83</ecNumber>
    </recommendedName>
</protein>
<evidence type="ECO:0000259" key="14">
    <source>
        <dbReference type="Pfam" id="PF00535"/>
    </source>
</evidence>
<comment type="cofactor">
    <cofactor evidence="2">
        <name>Mn(2+)</name>
        <dbReference type="ChEBI" id="CHEBI:29035"/>
    </cofactor>
</comment>
<dbReference type="InterPro" id="IPR029044">
    <property type="entry name" value="Nucleotide-diphossugar_trans"/>
</dbReference>
<accession>A0A9W6F4V7</accession>
<dbReference type="GO" id="GO:0006488">
    <property type="term" value="P:dolichol-linked oligosaccharide biosynthetic process"/>
    <property type="evidence" value="ECO:0007669"/>
    <property type="project" value="TreeGrafter"/>
</dbReference>
<dbReference type="GO" id="GO:0006506">
    <property type="term" value="P:GPI anchor biosynthetic process"/>
    <property type="evidence" value="ECO:0007669"/>
    <property type="project" value="TreeGrafter"/>
</dbReference>
<dbReference type="InterPro" id="IPR001173">
    <property type="entry name" value="Glyco_trans_2-like"/>
</dbReference>
<dbReference type="Gene3D" id="3.90.550.10">
    <property type="entry name" value="Spore Coat Polysaccharide Biosynthesis Protein SpsA, Chain A"/>
    <property type="match status" value="1"/>
</dbReference>
<dbReference type="PANTHER" id="PTHR43398:SF1">
    <property type="entry name" value="DOLICHOL-PHOSPHATE MANNOSYLTRANSFERASE SUBUNIT 1"/>
    <property type="match status" value="1"/>
</dbReference>
<evidence type="ECO:0000256" key="5">
    <source>
        <dbReference type="ARBA" id="ARBA00004922"/>
    </source>
</evidence>
<dbReference type="PANTHER" id="PTHR43398">
    <property type="entry name" value="DOLICHOL-PHOSPHATE MANNOSYLTRANSFERASE SUBUNIT 1"/>
    <property type="match status" value="1"/>
</dbReference>
<comment type="similarity">
    <text evidence="6 13">Belongs to the glycosyltransferase 2 family.</text>
</comment>
<comment type="catalytic activity">
    <reaction evidence="13">
        <text>a di-trans,poly-cis-dolichyl phosphate + GDP-alpha-D-mannose = a di-trans,poly-cis-dolichyl beta-D-mannosyl phosphate + GDP</text>
        <dbReference type="Rhea" id="RHEA:21184"/>
        <dbReference type="Rhea" id="RHEA-COMP:19498"/>
        <dbReference type="Rhea" id="RHEA-COMP:19501"/>
        <dbReference type="ChEBI" id="CHEBI:57527"/>
        <dbReference type="ChEBI" id="CHEBI:57683"/>
        <dbReference type="ChEBI" id="CHEBI:58189"/>
        <dbReference type="ChEBI" id="CHEBI:58211"/>
    </reaction>
</comment>
<comment type="pathway">
    <text evidence="5 13">Protein modification; protein glycosylation.</text>
</comment>
<dbReference type="Pfam" id="PF00535">
    <property type="entry name" value="Glycos_transf_2"/>
    <property type="match status" value="1"/>
</dbReference>
<evidence type="ECO:0000256" key="13">
    <source>
        <dbReference type="RuleBase" id="RU365083"/>
    </source>
</evidence>
<evidence type="ECO:0000256" key="9">
    <source>
        <dbReference type="ARBA" id="ARBA00022723"/>
    </source>
</evidence>
<keyword evidence="11" id="KW-0460">Magnesium</keyword>
<feature type="domain" description="Glycosyltransferase 2-like" evidence="14">
    <location>
        <begin position="37"/>
        <end position="206"/>
    </location>
</feature>
<evidence type="ECO:0000256" key="12">
    <source>
        <dbReference type="ARBA" id="ARBA00023211"/>
    </source>
</evidence>
<dbReference type="GO" id="GO:0006720">
    <property type="term" value="P:isoprenoid metabolic process"/>
    <property type="evidence" value="ECO:0007669"/>
    <property type="project" value="UniProtKB-ARBA"/>
</dbReference>
<keyword evidence="9" id="KW-0479">Metal-binding</keyword>
<evidence type="ECO:0000256" key="8">
    <source>
        <dbReference type="ARBA" id="ARBA00022679"/>
    </source>
</evidence>
<gene>
    <name evidence="15" type="primary">PLEST004060</name>
    <name evidence="15" type="ORF">PLESTB_001115900</name>
</gene>
<keyword evidence="12" id="KW-0464">Manganese</keyword>
<evidence type="ECO:0000313" key="16">
    <source>
        <dbReference type="Proteomes" id="UP001165080"/>
    </source>
</evidence>
<comment type="function">
    <text evidence="13">Transfers mannose from GDP-mannose to dolichol monophosphate to form dolichol phosphate mannose (Dol-P-Man) which is the mannosyl donor in pathways leading to N-glycosylation, glycosyl phosphatidylinositol membrane anchoring, and O-mannosylation of proteins.</text>
</comment>
<keyword evidence="8 13" id="KW-0808">Transferase</keyword>
<comment type="subunit">
    <text evidence="13">Component of the dolichol-phosphate mannose (DPM) synthase complex.</text>
</comment>
<dbReference type="SUPFAM" id="SSF53448">
    <property type="entry name" value="Nucleotide-diphospho-sugar transferases"/>
    <property type="match status" value="1"/>
</dbReference>
<comment type="cofactor">
    <cofactor evidence="3">
        <name>Mg(2+)</name>
        <dbReference type="ChEBI" id="CHEBI:18420"/>
    </cofactor>
</comment>
<dbReference type="GO" id="GO:0004582">
    <property type="term" value="F:dolichyl-phosphate beta-D-mannosyltransferase activity"/>
    <property type="evidence" value="ECO:0007669"/>
    <property type="project" value="UniProtKB-UniRule"/>
</dbReference>
<comment type="cofactor">
    <cofactor evidence="1">
        <name>Ca(2+)</name>
        <dbReference type="ChEBI" id="CHEBI:29108"/>
    </cofactor>
</comment>
<evidence type="ECO:0000256" key="1">
    <source>
        <dbReference type="ARBA" id="ARBA00001913"/>
    </source>
</evidence>
<evidence type="ECO:0000256" key="11">
    <source>
        <dbReference type="ARBA" id="ARBA00022842"/>
    </source>
</evidence>
<evidence type="ECO:0000256" key="4">
    <source>
        <dbReference type="ARBA" id="ARBA00004240"/>
    </source>
</evidence>
<dbReference type="EMBL" id="BRXU01000016">
    <property type="protein sequence ID" value="GLC56517.1"/>
    <property type="molecule type" value="Genomic_DNA"/>
</dbReference>
<comment type="subcellular location">
    <subcellularLocation>
        <location evidence="4 13">Endoplasmic reticulum</location>
    </subcellularLocation>
</comment>
<keyword evidence="10 13" id="KW-0256">Endoplasmic reticulum</keyword>
<evidence type="ECO:0000313" key="15">
    <source>
        <dbReference type="EMBL" id="GLC56517.1"/>
    </source>
</evidence>
<dbReference type="AlphaFoldDB" id="A0A9W6F4V7"/>
<dbReference type="GO" id="GO:0006066">
    <property type="term" value="P:alcohol metabolic process"/>
    <property type="evidence" value="ECO:0007669"/>
    <property type="project" value="UniProtKB-ARBA"/>
</dbReference>
<evidence type="ECO:0000256" key="7">
    <source>
        <dbReference type="ARBA" id="ARBA00022676"/>
    </source>
</evidence>
<dbReference type="FunFam" id="3.90.550.10:FF:000036">
    <property type="entry name" value="Dolichol-phosphate mannosyltransferase subunit 1"/>
    <property type="match status" value="1"/>
</dbReference>
<dbReference type="GO" id="GO:0035269">
    <property type="term" value="P:protein O-linked glycosylation via mannose"/>
    <property type="evidence" value="ECO:0007669"/>
    <property type="project" value="TreeGrafter"/>
</dbReference>
<keyword evidence="16" id="KW-1185">Reference proteome</keyword>
<dbReference type="InterPro" id="IPR039528">
    <property type="entry name" value="DPM1-like"/>
</dbReference>
<name>A0A9W6F4V7_9CHLO</name>
<evidence type="ECO:0000256" key="10">
    <source>
        <dbReference type="ARBA" id="ARBA00022824"/>
    </source>
</evidence>
<evidence type="ECO:0000256" key="3">
    <source>
        <dbReference type="ARBA" id="ARBA00001946"/>
    </source>
</evidence>
<dbReference type="OrthoDB" id="2603at2759"/>
<evidence type="ECO:0000256" key="6">
    <source>
        <dbReference type="ARBA" id="ARBA00006739"/>
    </source>
</evidence>
<organism evidence="15 16">
    <name type="scientific">Pleodorina starrii</name>
    <dbReference type="NCBI Taxonomy" id="330485"/>
    <lineage>
        <taxon>Eukaryota</taxon>
        <taxon>Viridiplantae</taxon>
        <taxon>Chlorophyta</taxon>
        <taxon>core chlorophytes</taxon>
        <taxon>Chlorophyceae</taxon>
        <taxon>CS clade</taxon>
        <taxon>Chlamydomonadales</taxon>
        <taxon>Volvocaceae</taxon>
        <taxon>Pleodorina</taxon>
    </lineage>
</organism>
<comment type="caution">
    <text evidence="15">The sequence shown here is derived from an EMBL/GenBank/DDBJ whole genome shotgun (WGS) entry which is preliminary data.</text>
</comment>
<dbReference type="CDD" id="cd06442">
    <property type="entry name" value="DPM1_like"/>
    <property type="match status" value="1"/>
</dbReference>
<keyword evidence="7 13" id="KW-0328">Glycosyltransferase</keyword>
<dbReference type="GO" id="GO:0046872">
    <property type="term" value="F:metal ion binding"/>
    <property type="evidence" value="ECO:0007669"/>
    <property type="project" value="UniProtKB-KW"/>
</dbReference>
<sequence length="269" mass="28347">MDPVRARSAVAVAAAAGLSPSPSPSPAPAPPAPPEYSIIVPTYNERENVAILVWLLHKYLAHVATFEVVFVDDASPDGTAAAVARLQTVYGPTRVRLVTRPAKLGLGSAYAAGLAAASGAFIILMDADLSHHPRHLPAFIATQRAADADVVAGTRYRAGGGVAGWNLTRKLTSRGANLLASFLLGASAASDLTGAYRLYRREVLAALLAATRSRGYAFQMEVIVRAQYGGLRIAEVPIVFVDRLYGESKLGLGEYVQFVRGLLGLLLGL</sequence>
<proteinExistence type="inferred from homology"/>
<dbReference type="EC" id="2.4.1.83" evidence="13"/>